<comment type="caution">
    <text evidence="1">The sequence shown here is derived from an EMBL/GenBank/DDBJ whole genome shotgun (WGS) entry which is preliminary data.</text>
</comment>
<name>A0A1G2KRP3_9BACT</name>
<dbReference type="Proteomes" id="UP000178710">
    <property type="component" value="Unassembled WGS sequence"/>
</dbReference>
<organism evidence="1 2">
    <name type="scientific">Candidatus Sungbacteria bacterium RIFCSPHIGHO2_02_FULL_49_20</name>
    <dbReference type="NCBI Taxonomy" id="1802272"/>
    <lineage>
        <taxon>Bacteria</taxon>
        <taxon>Candidatus Sungiibacteriota</taxon>
    </lineage>
</organism>
<reference evidence="1 2" key="1">
    <citation type="journal article" date="2016" name="Nat. Commun.">
        <title>Thousands of microbial genomes shed light on interconnected biogeochemical processes in an aquifer system.</title>
        <authorList>
            <person name="Anantharaman K."/>
            <person name="Brown C.T."/>
            <person name="Hug L.A."/>
            <person name="Sharon I."/>
            <person name="Castelle C.J."/>
            <person name="Probst A.J."/>
            <person name="Thomas B.C."/>
            <person name="Singh A."/>
            <person name="Wilkins M.J."/>
            <person name="Karaoz U."/>
            <person name="Brodie E.L."/>
            <person name="Williams K.H."/>
            <person name="Hubbard S.S."/>
            <person name="Banfield J.F."/>
        </authorList>
    </citation>
    <scope>NUCLEOTIDE SEQUENCE [LARGE SCALE GENOMIC DNA]</scope>
</reference>
<sequence>MNDAFFDSELEGIAPRPIGRCYTSIEEAAADYADEVATFGLYGSHDDSNRVIEESHRDLSWEGRLGRR</sequence>
<protein>
    <submittedName>
        <fullName evidence="1">Uncharacterized protein</fullName>
    </submittedName>
</protein>
<evidence type="ECO:0000313" key="2">
    <source>
        <dbReference type="Proteomes" id="UP000178710"/>
    </source>
</evidence>
<gene>
    <name evidence="1" type="ORF">A3C12_01930</name>
</gene>
<proteinExistence type="predicted"/>
<dbReference type="AlphaFoldDB" id="A0A1G2KRP3"/>
<dbReference type="EMBL" id="MHQK01000034">
    <property type="protein sequence ID" value="OHA01141.1"/>
    <property type="molecule type" value="Genomic_DNA"/>
</dbReference>
<evidence type="ECO:0000313" key="1">
    <source>
        <dbReference type="EMBL" id="OHA01141.1"/>
    </source>
</evidence>
<accession>A0A1G2KRP3</accession>